<accession>A0A812L643</accession>
<gene>
    <name evidence="2" type="ORF">SNAT2548_LOCUS10821</name>
</gene>
<sequence>REQTGEALYHREAVDALCSWLSVLQSNMENLPHDRSRWFASDPESATASEEEPSKGMRGKGKEKDEKGEKGWAATDANGKEKDEKVENNAKGKETGQKGAAVNAGKEGTAGAKGKGNGGQAEDNRQK</sequence>
<name>A0A812L643_9DINO</name>
<comment type="caution">
    <text evidence="2">The sequence shown here is derived from an EMBL/GenBank/DDBJ whole genome shotgun (WGS) entry which is preliminary data.</text>
</comment>
<feature type="compositionally biased region" description="Basic and acidic residues" evidence="1">
    <location>
        <begin position="78"/>
        <end position="96"/>
    </location>
</feature>
<dbReference type="EMBL" id="CAJNDS010000919">
    <property type="protein sequence ID" value="CAE7240810.1"/>
    <property type="molecule type" value="Genomic_DNA"/>
</dbReference>
<dbReference type="AlphaFoldDB" id="A0A812L643"/>
<dbReference type="Proteomes" id="UP000604046">
    <property type="component" value="Unassembled WGS sequence"/>
</dbReference>
<feature type="compositionally biased region" description="Basic and acidic residues" evidence="1">
    <location>
        <begin position="52"/>
        <end position="70"/>
    </location>
</feature>
<protein>
    <submittedName>
        <fullName evidence="2">Uncharacterized protein</fullName>
    </submittedName>
</protein>
<evidence type="ECO:0000313" key="2">
    <source>
        <dbReference type="EMBL" id="CAE7240810.1"/>
    </source>
</evidence>
<evidence type="ECO:0000256" key="1">
    <source>
        <dbReference type="SAM" id="MobiDB-lite"/>
    </source>
</evidence>
<keyword evidence="3" id="KW-1185">Reference proteome</keyword>
<evidence type="ECO:0000313" key="3">
    <source>
        <dbReference type="Proteomes" id="UP000604046"/>
    </source>
</evidence>
<feature type="non-terminal residue" evidence="2">
    <location>
        <position position="1"/>
    </location>
</feature>
<feature type="region of interest" description="Disordered" evidence="1">
    <location>
        <begin position="34"/>
        <end position="127"/>
    </location>
</feature>
<organism evidence="2 3">
    <name type="scientific">Symbiodinium natans</name>
    <dbReference type="NCBI Taxonomy" id="878477"/>
    <lineage>
        <taxon>Eukaryota</taxon>
        <taxon>Sar</taxon>
        <taxon>Alveolata</taxon>
        <taxon>Dinophyceae</taxon>
        <taxon>Suessiales</taxon>
        <taxon>Symbiodiniaceae</taxon>
        <taxon>Symbiodinium</taxon>
    </lineage>
</organism>
<proteinExistence type="predicted"/>
<feature type="non-terminal residue" evidence="2">
    <location>
        <position position="127"/>
    </location>
</feature>
<reference evidence="2" key="1">
    <citation type="submission" date="2021-02" db="EMBL/GenBank/DDBJ databases">
        <authorList>
            <person name="Dougan E. K."/>
            <person name="Rhodes N."/>
            <person name="Thang M."/>
            <person name="Chan C."/>
        </authorList>
    </citation>
    <scope>NUCLEOTIDE SEQUENCE</scope>
</reference>